<dbReference type="Proteomes" id="UP000887013">
    <property type="component" value="Unassembled WGS sequence"/>
</dbReference>
<evidence type="ECO:0000313" key="1">
    <source>
        <dbReference type="EMBL" id="GFT69480.1"/>
    </source>
</evidence>
<protein>
    <submittedName>
        <fullName evidence="1">Uncharacterized protein</fullName>
    </submittedName>
</protein>
<dbReference type="AlphaFoldDB" id="A0A8X6PGE5"/>
<organism evidence="1 2">
    <name type="scientific">Nephila pilipes</name>
    <name type="common">Giant wood spider</name>
    <name type="synonym">Nephila maculata</name>
    <dbReference type="NCBI Taxonomy" id="299642"/>
    <lineage>
        <taxon>Eukaryota</taxon>
        <taxon>Metazoa</taxon>
        <taxon>Ecdysozoa</taxon>
        <taxon>Arthropoda</taxon>
        <taxon>Chelicerata</taxon>
        <taxon>Arachnida</taxon>
        <taxon>Araneae</taxon>
        <taxon>Araneomorphae</taxon>
        <taxon>Entelegynae</taxon>
        <taxon>Araneoidea</taxon>
        <taxon>Nephilidae</taxon>
        <taxon>Nephila</taxon>
    </lineage>
</organism>
<gene>
    <name evidence="1" type="ORF">NPIL_500131</name>
</gene>
<proteinExistence type="predicted"/>
<keyword evidence="2" id="KW-1185">Reference proteome</keyword>
<reference evidence="1" key="1">
    <citation type="submission" date="2020-08" db="EMBL/GenBank/DDBJ databases">
        <title>Multicomponent nature underlies the extraordinary mechanical properties of spider dragline silk.</title>
        <authorList>
            <person name="Kono N."/>
            <person name="Nakamura H."/>
            <person name="Mori M."/>
            <person name="Yoshida Y."/>
            <person name="Ohtoshi R."/>
            <person name="Malay A.D."/>
            <person name="Moran D.A.P."/>
            <person name="Tomita M."/>
            <person name="Numata K."/>
            <person name="Arakawa K."/>
        </authorList>
    </citation>
    <scope>NUCLEOTIDE SEQUENCE</scope>
</reference>
<sequence>MLFWNLNTQEASKQMKNSNQSSSAYEILVVRYLRDNVIQISCCIPDSNRPKVKNGLITYGKMNVSNDLAVNNEVPSLPNTSIWVTLMLYLTSIVNFWL</sequence>
<accession>A0A8X6PGE5</accession>
<comment type="caution">
    <text evidence="1">The sequence shown here is derived from an EMBL/GenBank/DDBJ whole genome shotgun (WGS) entry which is preliminary data.</text>
</comment>
<dbReference type="EMBL" id="BMAW01020712">
    <property type="protein sequence ID" value="GFT69480.1"/>
    <property type="molecule type" value="Genomic_DNA"/>
</dbReference>
<name>A0A8X6PGE5_NEPPI</name>
<evidence type="ECO:0000313" key="2">
    <source>
        <dbReference type="Proteomes" id="UP000887013"/>
    </source>
</evidence>